<name>A0ABQ3KJS0_9PSEU</name>
<feature type="transmembrane region" description="Helical" evidence="1">
    <location>
        <begin position="357"/>
        <end position="378"/>
    </location>
</feature>
<evidence type="ECO:0000256" key="1">
    <source>
        <dbReference type="SAM" id="Phobius"/>
    </source>
</evidence>
<keyword evidence="1" id="KW-1133">Transmembrane helix</keyword>
<keyword evidence="1" id="KW-0472">Membrane</keyword>
<sequence>MPTEDVHRRMVETLLRAGGEREPNEFPLGVRWDKAVRRPRWVFQRNFAWEWSSALAVKSLFAGESRVGTMPGDERSTLLTRYDLWCRRGARLKWMLDFLGEAVPAALAMFFVISTFVVPISLWDSGNLGRVALVGELVVLFGSGVMTATVVAETRPDRVSTLFALTAIAVGLAATLTIGGPWAVSVGEASVEWSSPLGLLILLGSCLLTIFCVVVLSLVGSLATRLFAKYVSRSRREELTLYSLALVLVQLVDRAPGERRLPSPGHLRSVAACLEGLGGTVDLTDARHRRVFRDRIRSAALAVREKALWIALPKVDTQAALRTFVVGLMTAVLEGTYDELPVTPAGSPAKRWRRTKAFAVLLRTLVVGAFPVGVLWLIHRLGVPLPDPLGATATLFAVLWASITVLTALDPALRERVDLLRSVTGLLSGPKPDK</sequence>
<evidence type="ECO:0000313" key="2">
    <source>
        <dbReference type="EMBL" id="GHG31175.1"/>
    </source>
</evidence>
<keyword evidence="1" id="KW-0812">Transmembrane</keyword>
<evidence type="ECO:0008006" key="4">
    <source>
        <dbReference type="Google" id="ProtNLM"/>
    </source>
</evidence>
<protein>
    <recommendedName>
        <fullName evidence="4">Integral membrane protein</fullName>
    </recommendedName>
</protein>
<gene>
    <name evidence="2" type="ORF">GCM10017567_59070</name>
</gene>
<feature type="transmembrane region" description="Helical" evidence="1">
    <location>
        <begin position="390"/>
        <end position="409"/>
    </location>
</feature>
<dbReference type="Proteomes" id="UP000649955">
    <property type="component" value="Unassembled WGS sequence"/>
</dbReference>
<comment type="caution">
    <text evidence="2">The sequence shown here is derived from an EMBL/GenBank/DDBJ whole genome shotgun (WGS) entry which is preliminary data.</text>
</comment>
<accession>A0ABQ3KJS0</accession>
<feature type="transmembrane region" description="Helical" evidence="1">
    <location>
        <begin position="98"/>
        <end position="122"/>
    </location>
</feature>
<feature type="transmembrane region" description="Helical" evidence="1">
    <location>
        <begin position="199"/>
        <end position="228"/>
    </location>
</feature>
<keyword evidence="3" id="KW-1185">Reference proteome</keyword>
<feature type="transmembrane region" description="Helical" evidence="1">
    <location>
        <begin position="159"/>
        <end position="179"/>
    </location>
</feature>
<feature type="transmembrane region" description="Helical" evidence="1">
    <location>
        <begin position="128"/>
        <end position="152"/>
    </location>
</feature>
<organism evidence="2 3">
    <name type="scientific">Amycolatopsis bullii</name>
    <dbReference type="NCBI Taxonomy" id="941987"/>
    <lineage>
        <taxon>Bacteria</taxon>
        <taxon>Bacillati</taxon>
        <taxon>Actinomycetota</taxon>
        <taxon>Actinomycetes</taxon>
        <taxon>Pseudonocardiales</taxon>
        <taxon>Pseudonocardiaceae</taxon>
        <taxon>Amycolatopsis</taxon>
    </lineage>
</organism>
<reference evidence="3" key="1">
    <citation type="journal article" date="2019" name="Int. J. Syst. Evol. Microbiol.">
        <title>The Global Catalogue of Microorganisms (GCM) 10K type strain sequencing project: providing services to taxonomists for standard genome sequencing and annotation.</title>
        <authorList>
            <consortium name="The Broad Institute Genomics Platform"/>
            <consortium name="The Broad Institute Genome Sequencing Center for Infectious Disease"/>
            <person name="Wu L."/>
            <person name="Ma J."/>
        </authorList>
    </citation>
    <scope>NUCLEOTIDE SEQUENCE [LARGE SCALE GENOMIC DNA]</scope>
    <source>
        <strain evidence="3">CGMCC 4.7680</strain>
    </source>
</reference>
<dbReference type="EMBL" id="BNAW01000032">
    <property type="protein sequence ID" value="GHG31175.1"/>
    <property type="molecule type" value="Genomic_DNA"/>
</dbReference>
<proteinExistence type="predicted"/>
<evidence type="ECO:0000313" key="3">
    <source>
        <dbReference type="Proteomes" id="UP000649955"/>
    </source>
</evidence>